<reference evidence="1 2" key="1">
    <citation type="submission" date="2019-05" db="EMBL/GenBank/DDBJ databases">
        <authorList>
            <person name="Zhang J.-Y."/>
            <person name="Feg X."/>
            <person name="Du Z.-J."/>
        </authorList>
    </citation>
    <scope>NUCLEOTIDE SEQUENCE [LARGE SCALE GENOMIC DNA]</scope>
    <source>
        <strain evidence="1 2">RZ26</strain>
    </source>
</reference>
<dbReference type="RefSeq" id="WP_138658777.1">
    <property type="nucleotide sequence ID" value="NZ_VATY01000003.1"/>
</dbReference>
<keyword evidence="2" id="KW-1185">Reference proteome</keyword>
<dbReference type="OrthoDB" id="68731at2"/>
<dbReference type="Pfam" id="PF07609">
    <property type="entry name" value="DUF1572"/>
    <property type="match status" value="1"/>
</dbReference>
<protein>
    <submittedName>
        <fullName evidence="1">DUF1572 domain-containing protein</fullName>
    </submittedName>
</protein>
<proteinExistence type="predicted"/>
<dbReference type="EMBL" id="VATY01000003">
    <property type="protein sequence ID" value="TMM55909.1"/>
    <property type="molecule type" value="Genomic_DNA"/>
</dbReference>
<dbReference type="Proteomes" id="UP000310314">
    <property type="component" value="Unassembled WGS sequence"/>
</dbReference>
<comment type="caution">
    <text evidence="1">The sequence shown here is derived from an EMBL/GenBank/DDBJ whole genome shotgun (WGS) entry which is preliminary data.</text>
</comment>
<gene>
    <name evidence="1" type="ORF">FEE95_14770</name>
</gene>
<dbReference type="InterPro" id="IPR034660">
    <property type="entry name" value="DinB/YfiT-like"/>
</dbReference>
<dbReference type="AlphaFoldDB" id="A0A5S3PN41"/>
<dbReference type="InterPro" id="IPR011466">
    <property type="entry name" value="DUF1572"/>
</dbReference>
<evidence type="ECO:0000313" key="1">
    <source>
        <dbReference type="EMBL" id="TMM55909.1"/>
    </source>
</evidence>
<sequence length="176" mass="20820">MNYQENYIESAVFEFKRYKTLGDKTFAQLEEKNIHWTFSEIDNSISIIVKHMVGNMLSRWTNFLTEDGEKSWRNRETEFKDAYASKAEMIEAWEKGWNCLFEAIASINSDNFDSKIKIRNEEHTVFEAVNRQLAHYANHVGQIIFIGRMIKKSEWVSLSIAKGKSDDFNRQRFRKS</sequence>
<organism evidence="1 2">
    <name type="scientific">Maribacter algarum</name>
    <name type="common">ex Zhang et al. 2020</name>
    <dbReference type="NCBI Taxonomy" id="2578118"/>
    <lineage>
        <taxon>Bacteria</taxon>
        <taxon>Pseudomonadati</taxon>
        <taxon>Bacteroidota</taxon>
        <taxon>Flavobacteriia</taxon>
        <taxon>Flavobacteriales</taxon>
        <taxon>Flavobacteriaceae</taxon>
        <taxon>Maribacter</taxon>
    </lineage>
</organism>
<name>A0A5S3PN41_9FLAO</name>
<accession>A0A5S3PN41</accession>
<evidence type="ECO:0000313" key="2">
    <source>
        <dbReference type="Proteomes" id="UP000310314"/>
    </source>
</evidence>
<dbReference type="SUPFAM" id="SSF109854">
    <property type="entry name" value="DinB/YfiT-like putative metalloenzymes"/>
    <property type="match status" value="1"/>
</dbReference>
<dbReference type="Gene3D" id="1.20.120.450">
    <property type="entry name" value="dinb family like domain"/>
    <property type="match status" value="1"/>
</dbReference>